<organism evidence="1">
    <name type="scientific">Cyberlindnera fabianii</name>
    <name type="common">Yeast</name>
    <name type="synonym">Hansenula fabianii</name>
    <dbReference type="NCBI Taxonomy" id="36022"/>
    <lineage>
        <taxon>Eukaryota</taxon>
        <taxon>Fungi</taxon>
        <taxon>Dikarya</taxon>
        <taxon>Ascomycota</taxon>
        <taxon>Saccharomycotina</taxon>
        <taxon>Saccharomycetes</taxon>
        <taxon>Phaffomycetales</taxon>
        <taxon>Phaffomycetaceae</taxon>
        <taxon>Cyberlindnera</taxon>
    </lineage>
</organism>
<dbReference type="VEuPathDB" id="FungiDB:BON22_2949"/>
<dbReference type="AlphaFoldDB" id="A0A061B0E4"/>
<sequence length="201" mass="23027">MNNRCTSISSSSRCHLTLSMLQLTRTKHKLNTCWTLQLRAISTIRYPHQKQLFLHRQQNTPNAHVVSFSADPTKMPIGTAYLDLPEEDHITPASFSPNKQFFPLLHSVIASSIHDDFTYLVESSHYAGEFMPIFDLRRVPNYQRSPDTEDTFGFVLCEEKTGEIIKGSYQSNAMYTLVTQDGPLILSDHLHEKLVEKLDQE</sequence>
<name>A0A061B0E4_CYBFA</name>
<accession>A0A061B0E4</accession>
<dbReference type="PhylomeDB" id="A0A061B0E4"/>
<protein>
    <submittedName>
        <fullName evidence="1">CYFA0S11e03224g1_1</fullName>
    </submittedName>
</protein>
<reference evidence="1" key="1">
    <citation type="journal article" date="2014" name="Genome Announc.">
        <title>Genome sequence of the yeast Cyberlindnera fabianii (Hansenula fabianii).</title>
        <authorList>
            <person name="Freel K.C."/>
            <person name="Sarilar V."/>
            <person name="Neuveglise C."/>
            <person name="Devillers H."/>
            <person name="Friedrich A."/>
            <person name="Schacherer J."/>
        </authorList>
    </citation>
    <scope>NUCLEOTIDE SEQUENCE</scope>
    <source>
        <strain evidence="1">YJS4271</strain>
    </source>
</reference>
<evidence type="ECO:0000313" key="1">
    <source>
        <dbReference type="EMBL" id="CDR43286.1"/>
    </source>
</evidence>
<proteinExistence type="predicted"/>
<dbReference type="PANTHER" id="PTHR37331">
    <property type="entry name" value="YALI0F11671P"/>
    <property type="match status" value="1"/>
</dbReference>
<dbReference type="PANTHER" id="PTHR37331:SF1">
    <property type="entry name" value="YALI0F11671P"/>
    <property type="match status" value="1"/>
</dbReference>
<gene>
    <name evidence="1" type="ORF">CYFA0S_11e03224g</name>
</gene>
<dbReference type="EMBL" id="LK052896">
    <property type="protein sequence ID" value="CDR43286.1"/>
    <property type="molecule type" value="Genomic_DNA"/>
</dbReference>
<dbReference type="OrthoDB" id="3976533at2759"/>